<dbReference type="Gene3D" id="2.30.110.10">
    <property type="entry name" value="Electron Transport, Fmn-binding Protein, Chain A"/>
    <property type="match status" value="1"/>
</dbReference>
<protein>
    <submittedName>
        <fullName evidence="1">Pyridoxamine 5'-phosphate oxidase family protein</fullName>
    </submittedName>
</protein>
<evidence type="ECO:0000313" key="2">
    <source>
        <dbReference type="Proteomes" id="UP000611796"/>
    </source>
</evidence>
<sequence length="155" mass="17784">MFRQMRRQNRKIEIKEEIDQILNKGEYGTLATIGENGYPHSVPISYVYYEKCIYFHSAKVGHKIDNIKNHEKVSFNVVGDTEVLPSKFSTKYESVIAFGIATEIDGEEKEMALLKLIEKYSPEFLQEGKLYISRAKDATSVMKISIEHMTGKAIK</sequence>
<dbReference type="PANTHER" id="PTHR34071">
    <property type="entry name" value="5-NITROIMIDAZOLE ANTIBIOTICS RESISTANCE PROTEIN, NIMA-FAMILY-RELATED PROTEIN-RELATED"/>
    <property type="match status" value="1"/>
</dbReference>
<dbReference type="SUPFAM" id="SSF50475">
    <property type="entry name" value="FMN-binding split barrel"/>
    <property type="match status" value="1"/>
</dbReference>
<organism evidence="1 2">
    <name type="scientific">Paeniclostridium hominis</name>
    <dbReference type="NCBI Taxonomy" id="2764329"/>
    <lineage>
        <taxon>Bacteria</taxon>
        <taxon>Bacillati</taxon>
        <taxon>Bacillota</taxon>
        <taxon>Clostridia</taxon>
        <taxon>Peptostreptococcales</taxon>
        <taxon>Peptostreptococcaceae</taxon>
        <taxon>Paeniclostridium</taxon>
    </lineage>
</organism>
<reference evidence="1 2" key="1">
    <citation type="submission" date="2020-08" db="EMBL/GenBank/DDBJ databases">
        <authorList>
            <person name="Liu C."/>
            <person name="Sun Q."/>
        </authorList>
    </citation>
    <scope>NUCLEOTIDE SEQUENCE [LARGE SCALE GENOMIC DNA]</scope>
    <source>
        <strain evidence="1 2">NSJ-45</strain>
    </source>
</reference>
<proteinExistence type="predicted"/>
<dbReference type="Proteomes" id="UP000611796">
    <property type="component" value="Unassembled WGS sequence"/>
</dbReference>
<gene>
    <name evidence="1" type="ORF">H8891_05340</name>
</gene>
<dbReference type="PANTHER" id="PTHR34071:SF2">
    <property type="entry name" value="FLAVIN-NUCLEOTIDE-BINDING PROTEIN"/>
    <property type="match status" value="1"/>
</dbReference>
<dbReference type="InterPro" id="IPR024747">
    <property type="entry name" value="Pyridox_Oxase-rel"/>
</dbReference>
<dbReference type="Pfam" id="PF12900">
    <property type="entry name" value="Pyridox_ox_2"/>
    <property type="match status" value="1"/>
</dbReference>
<comment type="caution">
    <text evidence="1">The sequence shown here is derived from an EMBL/GenBank/DDBJ whole genome shotgun (WGS) entry which is preliminary data.</text>
</comment>
<keyword evidence="2" id="KW-1185">Reference proteome</keyword>
<evidence type="ECO:0000313" key="1">
    <source>
        <dbReference type="EMBL" id="MBC6003216.1"/>
    </source>
</evidence>
<dbReference type="InterPro" id="IPR012349">
    <property type="entry name" value="Split_barrel_FMN-bd"/>
</dbReference>
<dbReference type="EMBL" id="JACRWD010000001">
    <property type="protein sequence ID" value="MBC6003216.1"/>
    <property type="molecule type" value="Genomic_DNA"/>
</dbReference>
<name>A0ABR7K2G7_9FIRM</name>
<dbReference type="RefSeq" id="WP_187005507.1">
    <property type="nucleotide sequence ID" value="NZ_JACRWD010000001.1"/>
</dbReference>
<accession>A0ABR7K2G7</accession>